<dbReference type="AlphaFoldDB" id="A0A3E1YAW8"/>
<evidence type="ECO:0000313" key="3">
    <source>
        <dbReference type="EMBL" id="RFS22807.1"/>
    </source>
</evidence>
<proteinExistence type="predicted"/>
<dbReference type="PROSITE" id="PS51257">
    <property type="entry name" value="PROKAR_LIPOPROTEIN"/>
    <property type="match status" value="1"/>
</dbReference>
<evidence type="ECO:0000256" key="1">
    <source>
        <dbReference type="SAM" id="MobiDB-lite"/>
    </source>
</evidence>
<comment type="caution">
    <text evidence="3">The sequence shown here is derived from an EMBL/GenBank/DDBJ whole genome shotgun (WGS) entry which is preliminary data.</text>
</comment>
<feature type="region of interest" description="Disordered" evidence="1">
    <location>
        <begin position="20"/>
        <end position="40"/>
    </location>
</feature>
<reference evidence="3 4" key="1">
    <citation type="submission" date="2018-07" db="EMBL/GenBank/DDBJ databases">
        <title>Chitinophaga K2CV101002-2 sp. nov., isolated from a monsoon evergreen broad-leaved forest soil.</title>
        <authorList>
            <person name="Lv Y."/>
        </authorList>
    </citation>
    <scope>NUCLEOTIDE SEQUENCE [LARGE SCALE GENOMIC DNA]</scope>
    <source>
        <strain evidence="3 4">GDMCC 1.1288</strain>
    </source>
</reference>
<feature type="chain" id="PRO_5017720617" evidence="2">
    <location>
        <begin position="22"/>
        <end position="134"/>
    </location>
</feature>
<dbReference type="Proteomes" id="UP000260644">
    <property type="component" value="Unassembled WGS sequence"/>
</dbReference>
<organism evidence="3 4">
    <name type="scientific">Chitinophaga silvatica</name>
    <dbReference type="NCBI Taxonomy" id="2282649"/>
    <lineage>
        <taxon>Bacteria</taxon>
        <taxon>Pseudomonadati</taxon>
        <taxon>Bacteroidota</taxon>
        <taxon>Chitinophagia</taxon>
        <taxon>Chitinophagales</taxon>
        <taxon>Chitinophagaceae</taxon>
        <taxon>Chitinophaga</taxon>
    </lineage>
</organism>
<sequence length="134" mass="14970">MYKFYYLICLLGLACQQPASSPEVADKPTTSKSSKEKTISFNKLSADENADSAEFEANGIRVTITNTLPMQAINISQKNKRLINYLHAIDSPTTSIPVPTLITSNKDTVVVITYQEQRYSFMIKNNTATLSKER</sequence>
<dbReference type="OrthoDB" id="673451at2"/>
<feature type="signal peptide" evidence="2">
    <location>
        <begin position="1"/>
        <end position="21"/>
    </location>
</feature>
<dbReference type="EMBL" id="QPMM01000006">
    <property type="protein sequence ID" value="RFS22807.1"/>
    <property type="molecule type" value="Genomic_DNA"/>
</dbReference>
<keyword evidence="4" id="KW-1185">Reference proteome</keyword>
<gene>
    <name evidence="3" type="ORF">DVR12_13545</name>
</gene>
<name>A0A3E1YAW8_9BACT</name>
<dbReference type="RefSeq" id="WP_116976200.1">
    <property type="nucleotide sequence ID" value="NZ_QPMM01000006.1"/>
</dbReference>
<accession>A0A3E1YAW8</accession>
<evidence type="ECO:0000313" key="4">
    <source>
        <dbReference type="Proteomes" id="UP000260644"/>
    </source>
</evidence>
<evidence type="ECO:0000256" key="2">
    <source>
        <dbReference type="SAM" id="SignalP"/>
    </source>
</evidence>
<protein>
    <submittedName>
        <fullName evidence="3">Uncharacterized protein</fullName>
    </submittedName>
</protein>
<keyword evidence="2" id="KW-0732">Signal</keyword>